<evidence type="ECO:0000313" key="2">
    <source>
        <dbReference type="EMBL" id="QJA06908.1"/>
    </source>
</evidence>
<dbReference type="KEGG" id="tmai:FVE67_08955"/>
<sequence>MYIRTKTFKNKDGSTRTYLYIVEGKRVNGKVRQRIVANLGRLEKLQEGELDKLIEGLAKFSRRQWIEAQARSIQAQWAKDFGPALIFRRLWEDLKLSSILKELLAGTEIAIDVEEAVFAMVLNRLCDPASKLGVSRWKETVYRPEFERLKLHHFYRALDFLADHKEEIEEKLFERIRDLFHLELDLVFWDTASVYFEGRGAEGFCEYGFSKDHRPDRVQVILGFLMTREGIPIAHEVFPGATADVETFRVVLKDLQNRFRIRRVILVADRGMVSREVLKEIEAMGLEYLVGVRMRRLRAMKEVLGRGGRFREVKGNLKVKEVWHEGRRYLICFNPEEAERERLSREEMVGKLEEKLKAGGLKGLIGNRGYRRYLKVEGSSAVVDREVLEEEARYDGKYVLETNAGLSVEEAALAYRGLWQVERAFREMKSGLDLRPVYHWTEKRIRGHIMVCFLAFVLEVVLMRRLREVGYEGSYQEVMTDLERLKAVEVTVDGRNYLVRTELEGKAYEVFKAVGIRVPGRFLEVGGEDVVERGGSMPGNR</sequence>
<reference evidence="2 3" key="1">
    <citation type="submission" date="2019-08" db="EMBL/GenBank/DDBJ databases">
        <title>Complete genome sequence of Thermosulfurimonas marina SU872T, an anaerobic thermophilic chemolithoautotrophic bacterium isolated from a shallow marine hydrothermal vent.</title>
        <authorList>
            <person name="Allioux M."/>
            <person name="Jebbar M."/>
            <person name="Slobodkina G."/>
            <person name="Slobodkin A."/>
            <person name="Moalic Y."/>
            <person name="Frolova A."/>
            <person name="Shao Z."/>
            <person name="Alain K."/>
        </authorList>
    </citation>
    <scope>NUCLEOTIDE SEQUENCE [LARGE SCALE GENOMIC DNA]</scope>
    <source>
        <strain evidence="2 3">SU872</strain>
    </source>
</reference>
<dbReference type="PANTHER" id="PTHR34614:SF2">
    <property type="entry name" value="TRANSPOSASE IS4-LIKE DOMAIN-CONTAINING PROTEIN"/>
    <property type="match status" value="1"/>
</dbReference>
<dbReference type="Proteomes" id="UP000501253">
    <property type="component" value="Chromosome"/>
</dbReference>
<dbReference type="GO" id="GO:0004803">
    <property type="term" value="F:transposase activity"/>
    <property type="evidence" value="ECO:0007669"/>
    <property type="project" value="InterPro"/>
</dbReference>
<organism evidence="2 3">
    <name type="scientific">Thermosulfurimonas marina</name>
    <dbReference type="NCBI Taxonomy" id="2047767"/>
    <lineage>
        <taxon>Bacteria</taxon>
        <taxon>Pseudomonadati</taxon>
        <taxon>Thermodesulfobacteriota</taxon>
        <taxon>Thermodesulfobacteria</taxon>
        <taxon>Thermodesulfobacteriales</taxon>
        <taxon>Thermodesulfobacteriaceae</taxon>
        <taxon>Thermosulfurimonas</taxon>
    </lineage>
</organism>
<evidence type="ECO:0000313" key="3">
    <source>
        <dbReference type="Proteomes" id="UP000501253"/>
    </source>
</evidence>
<dbReference type="GO" id="GO:0006313">
    <property type="term" value="P:DNA transposition"/>
    <property type="evidence" value="ECO:0007669"/>
    <property type="project" value="InterPro"/>
</dbReference>
<dbReference type="PANTHER" id="PTHR34614">
    <property type="match status" value="1"/>
</dbReference>
<feature type="domain" description="Transposase IS4-like" evidence="1">
    <location>
        <begin position="227"/>
        <end position="458"/>
    </location>
</feature>
<dbReference type="InterPro" id="IPR012337">
    <property type="entry name" value="RNaseH-like_sf"/>
</dbReference>
<dbReference type="AlphaFoldDB" id="A0A6H1WUP5"/>
<evidence type="ECO:0000259" key="1">
    <source>
        <dbReference type="Pfam" id="PF01609"/>
    </source>
</evidence>
<dbReference type="RefSeq" id="WP_168720256.1">
    <property type="nucleotide sequence ID" value="NZ_CP042909.1"/>
</dbReference>
<gene>
    <name evidence="2" type="ORF">FVE67_08955</name>
</gene>
<dbReference type="Pfam" id="PF01609">
    <property type="entry name" value="DDE_Tnp_1"/>
    <property type="match status" value="1"/>
</dbReference>
<protein>
    <submittedName>
        <fullName evidence="2">IS1634 family transposase</fullName>
    </submittedName>
</protein>
<accession>A0A6H1WUP5</accession>
<dbReference type="InterPro" id="IPR002559">
    <property type="entry name" value="Transposase_11"/>
</dbReference>
<dbReference type="NCBIfam" id="NF033559">
    <property type="entry name" value="transpos_IS1634"/>
    <property type="match status" value="1"/>
</dbReference>
<dbReference type="InterPro" id="IPR047654">
    <property type="entry name" value="IS1634_transpos"/>
</dbReference>
<dbReference type="GO" id="GO:0003677">
    <property type="term" value="F:DNA binding"/>
    <property type="evidence" value="ECO:0007669"/>
    <property type="project" value="InterPro"/>
</dbReference>
<proteinExistence type="predicted"/>
<dbReference type="EMBL" id="CP042909">
    <property type="protein sequence ID" value="QJA06908.1"/>
    <property type="molecule type" value="Genomic_DNA"/>
</dbReference>
<name>A0A6H1WUP5_9BACT</name>
<dbReference type="SUPFAM" id="SSF53098">
    <property type="entry name" value="Ribonuclease H-like"/>
    <property type="match status" value="1"/>
</dbReference>
<keyword evidence="3" id="KW-1185">Reference proteome</keyword>